<keyword evidence="2" id="KW-1185">Reference proteome</keyword>
<sequence length="62" mass="7077">MVLIDDRNRRPWWSTTMGRCALSHFGETMAERQTSGRGCLREKCPLTWQGAVTGSFRVATIF</sequence>
<accession>A0A5D2CA70</accession>
<dbReference type="EMBL" id="CM017706">
    <property type="protein sequence ID" value="TYG65610.1"/>
    <property type="molecule type" value="Genomic_DNA"/>
</dbReference>
<evidence type="ECO:0000313" key="1">
    <source>
        <dbReference type="EMBL" id="TYG65610.1"/>
    </source>
</evidence>
<gene>
    <name evidence="1" type="ORF">ES288_D06G199900v1</name>
</gene>
<dbReference type="AlphaFoldDB" id="A0A5D2CA70"/>
<evidence type="ECO:0000313" key="2">
    <source>
        <dbReference type="Proteomes" id="UP000323506"/>
    </source>
</evidence>
<protein>
    <submittedName>
        <fullName evidence="1">Uncharacterized protein</fullName>
    </submittedName>
</protein>
<name>A0A5D2CA70_GOSDA</name>
<reference evidence="1 2" key="1">
    <citation type="submission" date="2019-06" db="EMBL/GenBank/DDBJ databases">
        <title>WGS assembly of Gossypium darwinii.</title>
        <authorList>
            <person name="Chen Z.J."/>
            <person name="Sreedasyam A."/>
            <person name="Ando A."/>
            <person name="Song Q."/>
            <person name="De L."/>
            <person name="Hulse-Kemp A."/>
            <person name="Ding M."/>
            <person name="Ye W."/>
            <person name="Kirkbride R."/>
            <person name="Jenkins J."/>
            <person name="Plott C."/>
            <person name="Lovell J."/>
            <person name="Lin Y.-M."/>
            <person name="Vaughn R."/>
            <person name="Liu B."/>
            <person name="Li W."/>
            <person name="Simpson S."/>
            <person name="Scheffler B."/>
            <person name="Saski C."/>
            <person name="Grover C."/>
            <person name="Hu G."/>
            <person name="Conover J."/>
            <person name="Carlson J."/>
            <person name="Shu S."/>
            <person name="Boston L."/>
            <person name="Williams M."/>
            <person name="Peterson D."/>
            <person name="Mcgee K."/>
            <person name="Jones D."/>
            <person name="Wendel J."/>
            <person name="Stelly D."/>
            <person name="Grimwood J."/>
            <person name="Schmutz J."/>
        </authorList>
    </citation>
    <scope>NUCLEOTIDE SEQUENCE [LARGE SCALE GENOMIC DNA]</scope>
    <source>
        <strain evidence="1">1808015.09</strain>
    </source>
</reference>
<proteinExistence type="predicted"/>
<dbReference type="Proteomes" id="UP000323506">
    <property type="component" value="Chromosome D06"/>
</dbReference>
<organism evidence="1 2">
    <name type="scientific">Gossypium darwinii</name>
    <name type="common">Darwin's cotton</name>
    <name type="synonym">Gossypium barbadense var. darwinii</name>
    <dbReference type="NCBI Taxonomy" id="34276"/>
    <lineage>
        <taxon>Eukaryota</taxon>
        <taxon>Viridiplantae</taxon>
        <taxon>Streptophyta</taxon>
        <taxon>Embryophyta</taxon>
        <taxon>Tracheophyta</taxon>
        <taxon>Spermatophyta</taxon>
        <taxon>Magnoliopsida</taxon>
        <taxon>eudicotyledons</taxon>
        <taxon>Gunneridae</taxon>
        <taxon>Pentapetalae</taxon>
        <taxon>rosids</taxon>
        <taxon>malvids</taxon>
        <taxon>Malvales</taxon>
        <taxon>Malvaceae</taxon>
        <taxon>Malvoideae</taxon>
        <taxon>Gossypium</taxon>
    </lineage>
</organism>